<dbReference type="eggNOG" id="COG0249">
    <property type="taxonomic scope" value="Bacteria"/>
</dbReference>
<sequence length="553" mass="62983">MEAQLIVLGFVALIILIIIITEIYNRIKLRALVKTKWGKFPSGNFFDKEESLKTAWGKAKAYRKYDSEIDDITWYDLDGFSLFERINATYSSAGSEALYQRMRNFNFSKKSHERLETLIDYYKQNPDVREEIQFQFACLGKKDNNNVENYLAETKSQALPNTMIYLVCGVLPIVGVISFILFPSTPAILFLIGSILFNVIYYQIKKEKLERELACMGYLVQTVACAKQVAKLRTPFQEELTKNLKPIASMTKFGISFRMKSNSEAELMFDYLSMIFLLPLISYNFVLEKVKNYESQAKELWRLLGELEVSAAVLNFREIMPDTSQPIFSDTLQVIGEEVYHPLLATPVPNAVNWAKNTLVTGSNASGKSTYVKSVAISCILSATIHTALATKFQLPFGHILTSMAVEDDIFEGDSYFVAETKSVKRVLDLAETNTPCLCFIDEILKGTNTIERISASSSMIHWLDNYPSLAFVATHDIELTEILKESCDNVHFEEQVTKEYGVTFDYSLRQGPSTTRNAIELLQVLNYPKEIVAQAKKEANHFDKHRTWQKLE</sequence>
<proteinExistence type="predicted"/>
<dbReference type="GO" id="GO:0006298">
    <property type="term" value="P:mismatch repair"/>
    <property type="evidence" value="ECO:0007669"/>
    <property type="project" value="InterPro"/>
</dbReference>
<evidence type="ECO:0000256" key="2">
    <source>
        <dbReference type="ARBA" id="ARBA00022840"/>
    </source>
</evidence>
<dbReference type="SUPFAM" id="SSF52540">
    <property type="entry name" value="P-loop containing nucleoside triphosphate hydrolases"/>
    <property type="match status" value="1"/>
</dbReference>
<evidence type="ECO:0000256" key="3">
    <source>
        <dbReference type="ARBA" id="ARBA00023125"/>
    </source>
</evidence>
<dbReference type="PATRIC" id="fig|1158609.3.peg.463"/>
<dbReference type="Proteomes" id="UP000014157">
    <property type="component" value="Unassembled WGS sequence"/>
</dbReference>
<reference evidence="6 8" key="1">
    <citation type="submission" date="2013-02" db="EMBL/GenBank/DDBJ databases">
        <title>The Genome Sequence of Enterococcus moraviensis BAA-383.</title>
        <authorList>
            <consortium name="The Broad Institute Genome Sequencing Platform"/>
            <consortium name="The Broad Institute Genome Sequencing Center for Infectious Disease"/>
            <person name="Earl A.M."/>
            <person name="Gilmore M.S."/>
            <person name="Lebreton F."/>
            <person name="Walker B."/>
            <person name="Young S.K."/>
            <person name="Zeng Q."/>
            <person name="Gargeya S."/>
            <person name="Fitzgerald M."/>
            <person name="Haas B."/>
            <person name="Abouelleil A."/>
            <person name="Alvarado L."/>
            <person name="Arachchi H.M."/>
            <person name="Berlin A.M."/>
            <person name="Chapman S.B."/>
            <person name="Dewar J."/>
            <person name="Goldberg J."/>
            <person name="Griggs A."/>
            <person name="Gujja S."/>
            <person name="Hansen M."/>
            <person name="Howarth C."/>
            <person name="Imamovic A."/>
            <person name="Larimer J."/>
            <person name="McCowan C."/>
            <person name="Murphy C."/>
            <person name="Neiman D."/>
            <person name="Pearson M."/>
            <person name="Priest M."/>
            <person name="Roberts A."/>
            <person name="Saif S."/>
            <person name="Shea T."/>
            <person name="Sisk P."/>
            <person name="Sykes S."/>
            <person name="Wortman J."/>
            <person name="Nusbaum C."/>
            <person name="Birren B."/>
        </authorList>
    </citation>
    <scope>NUCLEOTIDE SEQUENCE [LARGE SCALE GENOMIC DNA]</scope>
    <source>
        <strain evidence="6 8">ATCC BAA-383</strain>
    </source>
</reference>
<feature type="transmembrane region" description="Helical" evidence="4">
    <location>
        <begin position="267"/>
        <end position="286"/>
    </location>
</feature>
<evidence type="ECO:0000259" key="5">
    <source>
        <dbReference type="SMART" id="SM00534"/>
    </source>
</evidence>
<evidence type="ECO:0000313" key="9">
    <source>
        <dbReference type="Proteomes" id="UP000014157"/>
    </source>
</evidence>
<keyword evidence="4" id="KW-0812">Transmembrane</keyword>
<feature type="transmembrane region" description="Helical" evidence="4">
    <location>
        <begin position="163"/>
        <end position="181"/>
    </location>
</feature>
<protein>
    <recommendedName>
        <fullName evidence="5">DNA mismatch repair proteins mutS family domain-containing protein</fullName>
    </recommendedName>
</protein>
<dbReference type="InterPro" id="IPR000432">
    <property type="entry name" value="DNA_mismatch_repair_MutS_C"/>
</dbReference>
<evidence type="ECO:0000313" key="8">
    <source>
        <dbReference type="Proteomes" id="UP000013781"/>
    </source>
</evidence>
<dbReference type="GO" id="GO:0140664">
    <property type="term" value="F:ATP-dependent DNA damage sensor activity"/>
    <property type="evidence" value="ECO:0007669"/>
    <property type="project" value="InterPro"/>
</dbReference>
<keyword evidence="9" id="KW-1185">Reference proteome</keyword>
<name>R2RBM4_9ENTE</name>
<dbReference type="EMBL" id="ASWB01000005">
    <property type="protein sequence ID" value="EOT63804.1"/>
    <property type="molecule type" value="Genomic_DNA"/>
</dbReference>
<dbReference type="GO" id="GO:0005829">
    <property type="term" value="C:cytosol"/>
    <property type="evidence" value="ECO:0007669"/>
    <property type="project" value="TreeGrafter"/>
</dbReference>
<keyword evidence="2" id="KW-0067">ATP-binding</keyword>
<dbReference type="Pfam" id="PF00488">
    <property type="entry name" value="MutS_V"/>
    <property type="match status" value="1"/>
</dbReference>
<dbReference type="AlphaFoldDB" id="R2RBM4"/>
<keyword evidence="4" id="KW-0472">Membrane</keyword>
<organism evidence="6 8">
    <name type="scientific">Enterococcus moraviensis ATCC BAA-383</name>
    <dbReference type="NCBI Taxonomy" id="1158609"/>
    <lineage>
        <taxon>Bacteria</taxon>
        <taxon>Bacillati</taxon>
        <taxon>Bacillota</taxon>
        <taxon>Bacilli</taxon>
        <taxon>Lactobacillales</taxon>
        <taxon>Enterococcaceae</taxon>
        <taxon>Enterococcus</taxon>
    </lineage>
</organism>
<dbReference type="OrthoDB" id="9802448at2"/>
<dbReference type="EMBL" id="AJAS01000004">
    <property type="protein sequence ID" value="EOI05021.1"/>
    <property type="molecule type" value="Genomic_DNA"/>
</dbReference>
<dbReference type="GO" id="GO:0030983">
    <property type="term" value="F:mismatched DNA binding"/>
    <property type="evidence" value="ECO:0007669"/>
    <property type="project" value="InterPro"/>
</dbReference>
<dbReference type="PANTHER" id="PTHR11361">
    <property type="entry name" value="DNA MISMATCH REPAIR PROTEIN MUTS FAMILY MEMBER"/>
    <property type="match status" value="1"/>
</dbReference>
<feature type="transmembrane region" description="Helical" evidence="4">
    <location>
        <begin position="187"/>
        <end position="204"/>
    </location>
</feature>
<dbReference type="Gene3D" id="3.40.50.300">
    <property type="entry name" value="P-loop containing nucleotide triphosphate hydrolases"/>
    <property type="match status" value="1"/>
</dbReference>
<reference evidence="7 9" key="2">
    <citation type="submission" date="2013-03" db="EMBL/GenBank/DDBJ databases">
        <title>The Genome Sequence of Enterococcus moraviensis BAA-383 (PacBio/Illumina hybrid assembly).</title>
        <authorList>
            <consortium name="The Broad Institute Genomics Platform"/>
            <consortium name="The Broad Institute Genome Sequencing Center for Infectious Disease"/>
            <person name="Earl A."/>
            <person name="Russ C."/>
            <person name="Gilmore M."/>
            <person name="Surin D."/>
            <person name="Walker B."/>
            <person name="Young S."/>
            <person name="Zeng Q."/>
            <person name="Gargeya S."/>
            <person name="Fitzgerald M."/>
            <person name="Haas B."/>
            <person name="Abouelleil A."/>
            <person name="Allen A.W."/>
            <person name="Alvarado L."/>
            <person name="Arachchi H.M."/>
            <person name="Berlin A.M."/>
            <person name="Chapman S.B."/>
            <person name="Gainer-Dewar J."/>
            <person name="Goldberg J."/>
            <person name="Griggs A."/>
            <person name="Gujja S."/>
            <person name="Hansen M."/>
            <person name="Howarth C."/>
            <person name="Imamovic A."/>
            <person name="Ireland A."/>
            <person name="Larimer J."/>
            <person name="McCowan C."/>
            <person name="Murphy C."/>
            <person name="Pearson M."/>
            <person name="Poon T.W."/>
            <person name="Priest M."/>
            <person name="Roberts A."/>
            <person name="Saif S."/>
            <person name="Shea T."/>
            <person name="Sisk P."/>
            <person name="Sykes S."/>
            <person name="Wortman J."/>
            <person name="Nusbaum C."/>
            <person name="Birren B."/>
        </authorList>
    </citation>
    <scope>NUCLEOTIDE SEQUENCE [LARGE SCALE GENOMIC DNA]</scope>
    <source>
        <strain evidence="7 9">ATCC BAA-383</strain>
    </source>
</reference>
<dbReference type="RefSeq" id="WP_010763900.1">
    <property type="nucleotide sequence ID" value="NZ_ASWB01000005.1"/>
</dbReference>
<evidence type="ECO:0000256" key="1">
    <source>
        <dbReference type="ARBA" id="ARBA00022741"/>
    </source>
</evidence>
<evidence type="ECO:0000256" key="4">
    <source>
        <dbReference type="SAM" id="Phobius"/>
    </source>
</evidence>
<keyword evidence="4" id="KW-1133">Transmembrane helix</keyword>
<feature type="domain" description="DNA mismatch repair proteins mutS family" evidence="5">
    <location>
        <begin position="355"/>
        <end position="541"/>
    </location>
</feature>
<dbReference type="GO" id="GO:0005524">
    <property type="term" value="F:ATP binding"/>
    <property type="evidence" value="ECO:0007669"/>
    <property type="project" value="UniProtKB-KW"/>
</dbReference>
<dbReference type="STRING" id="155617.RV09_GL002973"/>
<evidence type="ECO:0000313" key="7">
    <source>
        <dbReference type="EMBL" id="EOT63804.1"/>
    </source>
</evidence>
<dbReference type="InterPro" id="IPR027417">
    <property type="entry name" value="P-loop_NTPase"/>
</dbReference>
<feature type="transmembrane region" description="Helical" evidence="4">
    <location>
        <begin position="6"/>
        <end position="24"/>
    </location>
</feature>
<evidence type="ECO:0000313" key="6">
    <source>
        <dbReference type="EMBL" id="EOI05021.1"/>
    </source>
</evidence>
<dbReference type="SMART" id="SM00534">
    <property type="entry name" value="MUTSac"/>
    <property type="match status" value="1"/>
</dbReference>
<accession>R2RBM4</accession>
<dbReference type="HOGENOM" id="CLU_030717_1_0_9"/>
<gene>
    <name evidence="7" type="ORF">I586_03237</name>
    <name evidence="6" type="ORF">UAY_00495</name>
</gene>
<keyword evidence="3" id="KW-0238">DNA-binding</keyword>
<keyword evidence="1" id="KW-0547">Nucleotide-binding</keyword>
<dbReference type="PANTHER" id="PTHR11361:SF152">
    <property type="entry name" value="DNA MISMATCH REPAIR PROTEIN"/>
    <property type="match status" value="1"/>
</dbReference>
<dbReference type="Proteomes" id="UP000013781">
    <property type="component" value="Unassembled WGS sequence"/>
</dbReference>
<dbReference type="InterPro" id="IPR045076">
    <property type="entry name" value="MutS"/>
</dbReference>
<comment type="caution">
    <text evidence="6">The sequence shown here is derived from an EMBL/GenBank/DDBJ whole genome shotgun (WGS) entry which is preliminary data.</text>
</comment>